<dbReference type="Pfam" id="PF12770">
    <property type="entry name" value="CHAT"/>
    <property type="match status" value="1"/>
</dbReference>
<name>A0A1F5VVP1_9BACT</name>
<feature type="domain" description="CHAT" evidence="2">
    <location>
        <begin position="719"/>
        <end position="1014"/>
    </location>
</feature>
<dbReference type="Pfam" id="PF13424">
    <property type="entry name" value="TPR_12"/>
    <property type="match status" value="1"/>
</dbReference>
<feature type="repeat" description="TPR" evidence="1">
    <location>
        <begin position="272"/>
        <end position="305"/>
    </location>
</feature>
<organism evidence="3 4">
    <name type="scientific">Candidatus Fischerbacteria bacterium RBG_13_37_8</name>
    <dbReference type="NCBI Taxonomy" id="1817863"/>
    <lineage>
        <taxon>Bacteria</taxon>
        <taxon>Candidatus Fischeribacteriota</taxon>
    </lineage>
</organism>
<dbReference type="SUPFAM" id="SSF48452">
    <property type="entry name" value="TPR-like"/>
    <property type="match status" value="3"/>
</dbReference>
<comment type="caution">
    <text evidence="3">The sequence shown here is derived from an EMBL/GenBank/DDBJ whole genome shotgun (WGS) entry which is preliminary data.</text>
</comment>
<reference evidence="3 4" key="1">
    <citation type="journal article" date="2016" name="Nat. Commun.">
        <title>Thousands of microbial genomes shed light on interconnected biogeochemical processes in an aquifer system.</title>
        <authorList>
            <person name="Anantharaman K."/>
            <person name="Brown C.T."/>
            <person name="Hug L.A."/>
            <person name="Sharon I."/>
            <person name="Castelle C.J."/>
            <person name="Probst A.J."/>
            <person name="Thomas B.C."/>
            <person name="Singh A."/>
            <person name="Wilkins M.J."/>
            <person name="Karaoz U."/>
            <person name="Brodie E.L."/>
            <person name="Williams K.H."/>
            <person name="Hubbard S.S."/>
            <person name="Banfield J.F."/>
        </authorList>
    </citation>
    <scope>NUCLEOTIDE SEQUENCE [LARGE SCALE GENOMIC DNA]</scope>
</reference>
<dbReference type="InterPro" id="IPR024983">
    <property type="entry name" value="CHAT_dom"/>
</dbReference>
<dbReference type="SMART" id="SM00028">
    <property type="entry name" value="TPR"/>
    <property type="match status" value="6"/>
</dbReference>
<evidence type="ECO:0000256" key="1">
    <source>
        <dbReference type="PROSITE-ProRule" id="PRU00339"/>
    </source>
</evidence>
<dbReference type="PROSITE" id="PS50005">
    <property type="entry name" value="TPR"/>
    <property type="match status" value="2"/>
</dbReference>
<dbReference type="PANTHER" id="PTHR10098:SF108">
    <property type="entry name" value="TETRATRICOPEPTIDE REPEAT PROTEIN 28"/>
    <property type="match status" value="1"/>
</dbReference>
<proteinExistence type="predicted"/>
<sequence length="1016" mass="115145">MKLQHVLLTILFTVIPQAILFSAGENVQVLYNQALAQSYGNECDKAVETAQDIISENSSNADYYEILYNCFGKAKIDIEGYLFALAQRDVNNALPYYALGKYYVTEKNYDEAIRVLKKAYELDRKYLNIPYYIAYAYLKAEKVTEGYAYFAQLDDKIWSKAIGVTLLKVMHENNIESIKELEQLFKEHADSWQLADKIRHFYFQLNENEQAIVWSYAALKIAQENHDDRNIADSLSAVAAHSINTGDIIVAREYSARAADKWEETGDKMQAAEWYKNTAMCVLDDGRINEALGLYKKALDISRENNFDMKLCLINNSIGFTYIAQLGEYEKAMPYFQDAMEYCEIMKKKYLTLSGMSSVYLNTGKLKESKVALDEARELLGDKTSTFEESTLLSHECSYYAAIEDWRTAEEKCNKLLDLPVKSLLTQMINNYINAKLYYRIGKYERTIEYVTKSKDMADLIEQFPYQWRTRLLLADSFQKTGKIDDAISLYRQAMQFIEKGRQEAGTAQFRMLFSQNVNDVYDHYLKALLKKYQMTDSKDDRSATSLLEEAFAVAEKAKGRTLLDMLFKEKELYAIEDTPEMKKVISKITTLQSRIRSIAGAAAESSKLAGLKEELHRAYDEYQLLKEIAEGTPNGVNAFAANISLSDIQKSIPEHAALLEFKMMQDEGSCFIINKDKVAWVNIPDIKDLERAIDAMTMQIASPSRASKGPLHVASFDLFRLLMRPVLEKACAAKLLIIVPDGMLNNIPFEAITVRPPISHEIPGYLVQRHAIVYAPSAYIYHALVQRSKTAISSEKDGVGKNLLAVADPAYEGTFLEQVRSTYELNQPLGRLQFSRKEVESIGKMAAFSTEQMIGEKATEADLKEALHKKYAYLHFAVHGIVNVREPGLSGLILTPGSKNEDGVFQLFEIEKLSIASQLVFLSACNSATGRIYSGEGMIGLSTAFIRAGAQRVIGTMWTIDDYSTSELVYEFYKSIANANADYAEALRNAQLSIMKQPRYSHPYYWASFRLIGIN</sequence>
<dbReference type="InterPro" id="IPR019734">
    <property type="entry name" value="TPR_rpt"/>
</dbReference>
<dbReference type="Gene3D" id="1.25.40.10">
    <property type="entry name" value="Tetratricopeptide repeat domain"/>
    <property type="match status" value="4"/>
</dbReference>
<dbReference type="STRING" id="1817863.A2Y62_15715"/>
<keyword evidence="1" id="KW-0802">TPR repeat</keyword>
<dbReference type="Pfam" id="PF13181">
    <property type="entry name" value="TPR_8"/>
    <property type="match status" value="1"/>
</dbReference>
<dbReference type="Proteomes" id="UP000178943">
    <property type="component" value="Unassembled WGS sequence"/>
</dbReference>
<dbReference type="AlphaFoldDB" id="A0A1F5VVP1"/>
<evidence type="ECO:0000259" key="2">
    <source>
        <dbReference type="Pfam" id="PF12770"/>
    </source>
</evidence>
<protein>
    <recommendedName>
        <fullName evidence="2">CHAT domain-containing protein</fullName>
    </recommendedName>
</protein>
<evidence type="ECO:0000313" key="3">
    <source>
        <dbReference type="EMBL" id="OGF67542.1"/>
    </source>
</evidence>
<evidence type="ECO:0000313" key="4">
    <source>
        <dbReference type="Proteomes" id="UP000178943"/>
    </source>
</evidence>
<gene>
    <name evidence="3" type="ORF">A2Y62_15715</name>
</gene>
<feature type="repeat" description="TPR" evidence="1">
    <location>
        <begin position="93"/>
        <end position="126"/>
    </location>
</feature>
<accession>A0A1F5VVP1</accession>
<dbReference type="InterPro" id="IPR011990">
    <property type="entry name" value="TPR-like_helical_dom_sf"/>
</dbReference>
<dbReference type="EMBL" id="MFGW01000045">
    <property type="protein sequence ID" value="OGF67542.1"/>
    <property type="molecule type" value="Genomic_DNA"/>
</dbReference>
<dbReference type="PANTHER" id="PTHR10098">
    <property type="entry name" value="RAPSYN-RELATED"/>
    <property type="match status" value="1"/>
</dbReference>